<dbReference type="Gene3D" id="3.40.50.450">
    <property type="match status" value="1"/>
</dbReference>
<comment type="caution">
    <text evidence="1">The sequence shown here is derived from an EMBL/GenBank/DDBJ whole genome shotgun (WGS) entry which is preliminary data.</text>
</comment>
<name>A0A7C4FEX8_THEPE</name>
<dbReference type="Gene3D" id="3.40.50.300">
    <property type="entry name" value="P-loop containing nucleotide triphosphate hydrolases"/>
    <property type="match status" value="1"/>
</dbReference>
<dbReference type="EMBL" id="DTFI01000111">
    <property type="protein sequence ID" value="HGI43691.1"/>
    <property type="molecule type" value="Genomic_DNA"/>
</dbReference>
<evidence type="ECO:0008006" key="2">
    <source>
        <dbReference type="Google" id="ProtNLM"/>
    </source>
</evidence>
<dbReference type="SUPFAM" id="SSF52309">
    <property type="entry name" value="N-(deoxy)ribosyltransferase-like"/>
    <property type="match status" value="1"/>
</dbReference>
<accession>A0A7C4FEX8</accession>
<evidence type="ECO:0000313" key="1">
    <source>
        <dbReference type="EMBL" id="HGI43691.1"/>
    </source>
</evidence>
<gene>
    <name evidence="1" type="ORF">ENV17_04845</name>
</gene>
<organism evidence="1">
    <name type="scientific">Thermofilum pendens</name>
    <dbReference type="NCBI Taxonomy" id="2269"/>
    <lineage>
        <taxon>Archaea</taxon>
        <taxon>Thermoproteota</taxon>
        <taxon>Thermoprotei</taxon>
        <taxon>Thermofilales</taxon>
        <taxon>Thermofilaceae</taxon>
        <taxon>Thermofilum</taxon>
    </lineage>
</organism>
<dbReference type="InterPro" id="IPR027417">
    <property type="entry name" value="P-loop_NTPase"/>
</dbReference>
<sequence length="365" mass="42189">MAKLTAFVTGISGSGRLDLLNEVQRLNPQLHVIDVGTRMYRKSEELGVQIPEGKILDMDPLALDYLRAVTFEDILREIEGSGHEVVAISTHVCFRWKKHLMQAFSFYYVNRLNPDVYVNIVDNAHNIYARLSASRAWRGRLSIKDILVWRDEEFFITKMLADYKRKPCYIFPRREDPSMLARILFDVEKASKEGKRPLRKAYLSYPITHVKGDERFFEEKEEIKKKLKDAGIVVFDPISIEDSILIDLALRAKEAGKDYVELQEDGVEVRLSVQDLLSAVEDIRDQIVARDYQLINQSDMIVVFYPVRVLSPGVLSEVKYGYTHNKDVYALFPHENASPFFEYYTTKIFRDVDSLLDYLKEGGAL</sequence>
<proteinExistence type="predicted"/>
<dbReference type="AlphaFoldDB" id="A0A7C4FEX8"/>
<protein>
    <recommendedName>
        <fullName evidence="2">AAA family ATPase</fullName>
    </recommendedName>
</protein>
<reference evidence="1" key="1">
    <citation type="journal article" date="2020" name="mSystems">
        <title>Genome- and Community-Level Interaction Insights into Carbon Utilization and Element Cycling Functions of Hydrothermarchaeota in Hydrothermal Sediment.</title>
        <authorList>
            <person name="Zhou Z."/>
            <person name="Liu Y."/>
            <person name="Xu W."/>
            <person name="Pan J."/>
            <person name="Luo Z.H."/>
            <person name="Li M."/>
        </authorList>
    </citation>
    <scope>NUCLEOTIDE SEQUENCE [LARGE SCALE GENOMIC DNA]</scope>
    <source>
        <strain evidence="1">SpSt-735</strain>
    </source>
</reference>